<keyword evidence="3" id="KW-1185">Reference proteome</keyword>
<evidence type="ECO:0000313" key="3">
    <source>
        <dbReference type="Proteomes" id="UP001066276"/>
    </source>
</evidence>
<gene>
    <name evidence="2" type="ORF">NDU88_005713</name>
</gene>
<feature type="compositionally biased region" description="Basic and acidic residues" evidence="1">
    <location>
        <begin position="36"/>
        <end position="51"/>
    </location>
</feature>
<evidence type="ECO:0000256" key="1">
    <source>
        <dbReference type="SAM" id="MobiDB-lite"/>
    </source>
</evidence>
<feature type="region of interest" description="Disordered" evidence="1">
    <location>
        <begin position="93"/>
        <end position="119"/>
    </location>
</feature>
<reference evidence="2" key="1">
    <citation type="journal article" date="2022" name="bioRxiv">
        <title>Sequencing and chromosome-scale assembly of the giantPleurodeles waltlgenome.</title>
        <authorList>
            <person name="Brown T."/>
            <person name="Elewa A."/>
            <person name="Iarovenko S."/>
            <person name="Subramanian E."/>
            <person name="Araus A.J."/>
            <person name="Petzold A."/>
            <person name="Susuki M."/>
            <person name="Suzuki K.-i.T."/>
            <person name="Hayashi T."/>
            <person name="Toyoda A."/>
            <person name="Oliveira C."/>
            <person name="Osipova E."/>
            <person name="Leigh N.D."/>
            <person name="Simon A."/>
            <person name="Yun M.H."/>
        </authorList>
    </citation>
    <scope>NUCLEOTIDE SEQUENCE</scope>
    <source>
        <strain evidence="2">20211129_DDA</strain>
        <tissue evidence="2">Liver</tissue>
    </source>
</reference>
<evidence type="ECO:0000313" key="2">
    <source>
        <dbReference type="EMBL" id="KAJ1139338.1"/>
    </source>
</evidence>
<feature type="region of interest" description="Disordered" evidence="1">
    <location>
        <begin position="1"/>
        <end position="80"/>
    </location>
</feature>
<accession>A0AAV7QLF9</accession>
<comment type="caution">
    <text evidence="2">The sequence shown here is derived from an EMBL/GenBank/DDBJ whole genome shotgun (WGS) entry which is preliminary data.</text>
</comment>
<sequence length="119" mass="13061">MARTTSEEKEVRRDAEVSPTDGIIAKEAPVGGSDAGPERHREKEQGSKENTEESPQEQTKRSAPPQAKNTAKQPSHVPGGAWLHKVWTYWKEGQAAAKRHSRGPGEGEARGKPSNKRNK</sequence>
<dbReference type="Proteomes" id="UP001066276">
    <property type="component" value="Chromosome 6"/>
</dbReference>
<dbReference type="EMBL" id="JANPWB010000010">
    <property type="protein sequence ID" value="KAJ1139338.1"/>
    <property type="molecule type" value="Genomic_DNA"/>
</dbReference>
<feature type="compositionally biased region" description="Basic and acidic residues" evidence="1">
    <location>
        <begin position="1"/>
        <end position="16"/>
    </location>
</feature>
<name>A0AAV7QLF9_PLEWA</name>
<dbReference type="AlphaFoldDB" id="A0AAV7QLF9"/>
<proteinExistence type="predicted"/>
<protein>
    <submittedName>
        <fullName evidence="2">Uncharacterized protein</fullName>
    </submittedName>
</protein>
<organism evidence="2 3">
    <name type="scientific">Pleurodeles waltl</name>
    <name type="common">Iberian ribbed newt</name>
    <dbReference type="NCBI Taxonomy" id="8319"/>
    <lineage>
        <taxon>Eukaryota</taxon>
        <taxon>Metazoa</taxon>
        <taxon>Chordata</taxon>
        <taxon>Craniata</taxon>
        <taxon>Vertebrata</taxon>
        <taxon>Euteleostomi</taxon>
        <taxon>Amphibia</taxon>
        <taxon>Batrachia</taxon>
        <taxon>Caudata</taxon>
        <taxon>Salamandroidea</taxon>
        <taxon>Salamandridae</taxon>
        <taxon>Pleurodelinae</taxon>
        <taxon>Pleurodeles</taxon>
    </lineage>
</organism>